<evidence type="ECO:0000256" key="8">
    <source>
        <dbReference type="ARBA" id="ARBA00031155"/>
    </source>
</evidence>
<comment type="caution">
    <text evidence="10">The sequence shown here is derived from an EMBL/GenBank/DDBJ whole genome shotgun (WGS) entry which is preliminary data.</text>
</comment>
<proteinExistence type="inferred from homology"/>
<keyword evidence="5" id="KW-0288">FMN</keyword>
<evidence type="ECO:0000256" key="5">
    <source>
        <dbReference type="ARBA" id="ARBA00022643"/>
    </source>
</evidence>
<keyword evidence="11" id="KW-1185">Reference proteome</keyword>
<reference evidence="10" key="1">
    <citation type="journal article" date="2014" name="Int. J. Syst. Evol. Microbiol.">
        <title>Complete genome sequence of Corynebacterium casei LMG S-19264T (=DSM 44701T), isolated from a smear-ripened cheese.</title>
        <authorList>
            <consortium name="US DOE Joint Genome Institute (JGI-PGF)"/>
            <person name="Walter F."/>
            <person name="Albersmeier A."/>
            <person name="Kalinowski J."/>
            <person name="Ruckert C."/>
        </authorList>
    </citation>
    <scope>NUCLEOTIDE SEQUENCE</scope>
    <source>
        <strain evidence="10">CGMCC 1.15519</strain>
    </source>
</reference>
<reference evidence="10" key="2">
    <citation type="submission" date="2020-09" db="EMBL/GenBank/DDBJ databases">
        <authorList>
            <person name="Sun Q."/>
            <person name="Zhou Y."/>
        </authorList>
    </citation>
    <scope>NUCLEOTIDE SEQUENCE</scope>
    <source>
        <strain evidence="10">CGMCC 1.15519</strain>
    </source>
</reference>
<dbReference type="InterPro" id="IPR004136">
    <property type="entry name" value="NMO"/>
</dbReference>
<dbReference type="CDD" id="cd04730">
    <property type="entry name" value="NPD_like"/>
    <property type="match status" value="1"/>
</dbReference>
<dbReference type="EMBL" id="BMJM01000020">
    <property type="protein sequence ID" value="GGE22179.1"/>
    <property type="molecule type" value="Genomic_DNA"/>
</dbReference>
<evidence type="ECO:0000313" key="11">
    <source>
        <dbReference type="Proteomes" id="UP000635071"/>
    </source>
</evidence>
<dbReference type="PANTHER" id="PTHR42747:SF3">
    <property type="entry name" value="NITRONATE MONOOXYGENASE-RELATED"/>
    <property type="match status" value="1"/>
</dbReference>
<protein>
    <recommendedName>
        <fullName evidence="8">Propionate 3-nitronate monooxygenase</fullName>
    </recommendedName>
</protein>
<name>A0A917A1B9_9SPHN</name>
<evidence type="ECO:0000256" key="6">
    <source>
        <dbReference type="ARBA" id="ARBA00023002"/>
    </source>
</evidence>
<dbReference type="SUPFAM" id="SSF51412">
    <property type="entry name" value="Inosine monophosphate dehydrogenase (IMPDH)"/>
    <property type="match status" value="1"/>
</dbReference>
<evidence type="ECO:0000256" key="7">
    <source>
        <dbReference type="ARBA" id="ARBA00023033"/>
    </source>
</evidence>
<evidence type="ECO:0000256" key="4">
    <source>
        <dbReference type="ARBA" id="ARBA00022630"/>
    </source>
</evidence>
<evidence type="ECO:0000313" key="10">
    <source>
        <dbReference type="EMBL" id="GGE22179.1"/>
    </source>
</evidence>
<keyword evidence="3" id="KW-0216">Detoxification</keyword>
<comment type="similarity">
    <text evidence="2">Belongs to the nitronate monooxygenase family. NMO class I subfamily.</text>
</comment>
<dbReference type="InterPro" id="IPR013785">
    <property type="entry name" value="Aldolase_TIM"/>
</dbReference>
<gene>
    <name evidence="10" type="ORF">GCM10011529_30970</name>
</gene>
<dbReference type="Gene3D" id="3.20.20.70">
    <property type="entry name" value="Aldolase class I"/>
    <property type="match status" value="1"/>
</dbReference>
<dbReference type="GO" id="GO:0018580">
    <property type="term" value="F:nitronate monooxygenase activity"/>
    <property type="evidence" value="ECO:0007669"/>
    <property type="project" value="InterPro"/>
</dbReference>
<evidence type="ECO:0000256" key="1">
    <source>
        <dbReference type="ARBA" id="ARBA00001917"/>
    </source>
</evidence>
<dbReference type="Pfam" id="PF03060">
    <property type="entry name" value="NMO"/>
    <property type="match status" value="1"/>
</dbReference>
<dbReference type="PANTHER" id="PTHR42747">
    <property type="entry name" value="NITRONATE MONOOXYGENASE-RELATED"/>
    <property type="match status" value="1"/>
</dbReference>
<organism evidence="10 11">
    <name type="scientific">Sandarakinorhabdus glacialis</name>
    <dbReference type="NCBI Taxonomy" id="1614636"/>
    <lineage>
        <taxon>Bacteria</taxon>
        <taxon>Pseudomonadati</taxon>
        <taxon>Pseudomonadota</taxon>
        <taxon>Alphaproteobacteria</taxon>
        <taxon>Sphingomonadales</taxon>
        <taxon>Sphingosinicellaceae</taxon>
        <taxon>Sandarakinorhabdus</taxon>
    </lineage>
</organism>
<evidence type="ECO:0000256" key="9">
    <source>
        <dbReference type="ARBA" id="ARBA00049401"/>
    </source>
</evidence>
<sequence>MGAVAQSSLPDFNAQCDAIIAARPTAASSIMGLYPPGVVTRMQAAGIKWFAAVTSVSEARAAYEAGADALVVSGVEAGGHRGAFDSSLAERQGGTLFALIPIIADAVPLPIIAAGGIADGRGVAAALTLGASAVQIGTALLRTPEAGTPALWADALARTMPEDTVMTRAYSGRLARAVRNAWTDTIDDAALPYPAQRQAVAPLRDRALTTGDTSIMQMWAGQAASLARTEPASHVVGRLWVEADALLA</sequence>
<keyword evidence="7" id="KW-0503">Monooxygenase</keyword>
<keyword evidence="6" id="KW-0560">Oxidoreductase</keyword>
<accession>A0A917A1B9</accession>
<comment type="catalytic activity">
    <reaction evidence="9">
        <text>3 propionate 3-nitronate + 3 O2 + H2O = 3 3-oxopropanoate + 2 nitrate + nitrite + H2O2 + 3 H(+)</text>
        <dbReference type="Rhea" id="RHEA:57332"/>
        <dbReference type="ChEBI" id="CHEBI:15377"/>
        <dbReference type="ChEBI" id="CHEBI:15378"/>
        <dbReference type="ChEBI" id="CHEBI:15379"/>
        <dbReference type="ChEBI" id="CHEBI:16240"/>
        <dbReference type="ChEBI" id="CHEBI:16301"/>
        <dbReference type="ChEBI" id="CHEBI:17632"/>
        <dbReference type="ChEBI" id="CHEBI:33190"/>
        <dbReference type="ChEBI" id="CHEBI:136067"/>
    </reaction>
</comment>
<dbReference type="GO" id="GO:0009636">
    <property type="term" value="P:response to toxic substance"/>
    <property type="evidence" value="ECO:0007669"/>
    <property type="project" value="UniProtKB-KW"/>
</dbReference>
<dbReference type="Proteomes" id="UP000635071">
    <property type="component" value="Unassembled WGS sequence"/>
</dbReference>
<dbReference type="AlphaFoldDB" id="A0A917A1B9"/>
<keyword evidence="4" id="KW-0285">Flavoprotein</keyword>
<comment type="cofactor">
    <cofactor evidence="1">
        <name>FMN</name>
        <dbReference type="ChEBI" id="CHEBI:58210"/>
    </cofactor>
</comment>
<evidence type="ECO:0000256" key="2">
    <source>
        <dbReference type="ARBA" id="ARBA00009881"/>
    </source>
</evidence>
<evidence type="ECO:0000256" key="3">
    <source>
        <dbReference type="ARBA" id="ARBA00022575"/>
    </source>
</evidence>